<evidence type="ECO:0000256" key="6">
    <source>
        <dbReference type="ARBA" id="ARBA00023004"/>
    </source>
</evidence>
<evidence type="ECO:0000256" key="11">
    <source>
        <dbReference type="ARBA" id="ARBA00023211"/>
    </source>
</evidence>
<dbReference type="RefSeq" id="WP_038062522.1">
    <property type="nucleotide sequence ID" value="NZ_JPSL02000039.1"/>
</dbReference>
<sequence>MRHPLTEAQEDYLKAILLLEEKGGRATTQALAGFLGVRPASVTEMLKKLAELGLVRHTLYRGAELTPLGRQVALEVVRHHRLLETFLHQALGYGWEEVHAEAERLEHHISEAFERRIAELLGHPERDPHGDPIPGPGLELEPEEGLGLLEAPLGRARLLRVLAQDPDTLTLLAQLGLRPGRELELLERSSEGVRLRVGRKTYLLPTALAGALRVQSAVEPPSTGSTAPVT</sequence>
<comment type="caution">
    <text evidence="14">The sequence shown here is derived from an EMBL/GenBank/DDBJ whole genome shotgun (WGS) entry which is preliminary data.</text>
</comment>
<evidence type="ECO:0000256" key="2">
    <source>
        <dbReference type="ARBA" id="ARBA00007871"/>
    </source>
</evidence>
<dbReference type="InterPro" id="IPR022687">
    <property type="entry name" value="HTH_DTXR"/>
</dbReference>
<evidence type="ECO:0000256" key="8">
    <source>
        <dbReference type="ARBA" id="ARBA00023125"/>
    </source>
</evidence>
<dbReference type="PROSITE" id="PS50944">
    <property type="entry name" value="HTH_DTXR"/>
    <property type="match status" value="1"/>
</dbReference>
<dbReference type="SUPFAM" id="SSF46785">
    <property type="entry name" value="Winged helix' DNA-binding domain"/>
    <property type="match status" value="1"/>
</dbReference>
<keyword evidence="9" id="KW-0010">Activator</keyword>
<comment type="subunit">
    <text evidence="3">Homodimer.</text>
</comment>
<keyword evidence="10" id="KW-0804">Transcription</keyword>
<dbReference type="STRING" id="276.THFILI_08280"/>
<dbReference type="InterPro" id="IPR038157">
    <property type="entry name" value="FeoA_core_dom"/>
</dbReference>
<dbReference type="InterPro" id="IPR050536">
    <property type="entry name" value="DtxR_MntR_Metal-Reg"/>
</dbReference>
<dbReference type="InterPro" id="IPR036421">
    <property type="entry name" value="Fe_dep_repressor_sf"/>
</dbReference>
<evidence type="ECO:0000313" key="14">
    <source>
        <dbReference type="EMBL" id="KGQ22476.2"/>
    </source>
</evidence>
<keyword evidence="11" id="KW-0464">Manganese</keyword>
<dbReference type="PANTHER" id="PTHR33238">
    <property type="entry name" value="IRON (METAL) DEPENDENT REPRESSOR, DTXR FAMILY"/>
    <property type="match status" value="1"/>
</dbReference>
<proteinExistence type="inferred from homology"/>
<evidence type="ECO:0000256" key="9">
    <source>
        <dbReference type="ARBA" id="ARBA00023159"/>
    </source>
</evidence>
<keyword evidence="8" id="KW-0238">DNA-binding</keyword>
<dbReference type="Gene3D" id="2.30.30.90">
    <property type="match status" value="1"/>
</dbReference>
<evidence type="ECO:0000256" key="5">
    <source>
        <dbReference type="ARBA" id="ARBA00022491"/>
    </source>
</evidence>
<evidence type="ECO:0000256" key="12">
    <source>
        <dbReference type="ARBA" id="ARBA00032593"/>
    </source>
</evidence>
<evidence type="ECO:0000256" key="3">
    <source>
        <dbReference type="ARBA" id="ARBA00011738"/>
    </source>
</evidence>
<dbReference type="Gene3D" id="1.10.60.10">
    <property type="entry name" value="Iron dependent repressor, metal binding and dimerisation domain"/>
    <property type="match status" value="1"/>
</dbReference>
<dbReference type="EMBL" id="JPSL02000039">
    <property type="protein sequence ID" value="KGQ22476.2"/>
    <property type="molecule type" value="Genomic_DNA"/>
</dbReference>
<keyword evidence="6" id="KW-0408">Iron</keyword>
<dbReference type="InterPro" id="IPR001367">
    <property type="entry name" value="Fe_dep_repressor"/>
</dbReference>
<dbReference type="SMART" id="SM00529">
    <property type="entry name" value="HTH_DTXR"/>
    <property type="match status" value="1"/>
</dbReference>
<dbReference type="Pfam" id="PF02742">
    <property type="entry name" value="Fe_dep_repr_C"/>
    <property type="match status" value="1"/>
</dbReference>
<feature type="domain" description="HTH dtxR-type" evidence="13">
    <location>
        <begin position="5"/>
        <end position="66"/>
    </location>
</feature>
<protein>
    <recommendedName>
        <fullName evidence="12">Manganese transport regulator</fullName>
    </recommendedName>
</protein>
<evidence type="ECO:0000256" key="1">
    <source>
        <dbReference type="ARBA" id="ARBA00004496"/>
    </source>
</evidence>
<evidence type="ECO:0000256" key="7">
    <source>
        <dbReference type="ARBA" id="ARBA00023015"/>
    </source>
</evidence>
<accession>A0A0A2WQM6</accession>
<comment type="similarity">
    <text evidence="2">Belongs to the DtxR/MntR family.</text>
</comment>
<dbReference type="InterPro" id="IPR022689">
    <property type="entry name" value="Iron_dep_repressor"/>
</dbReference>
<dbReference type="GO" id="GO:0046914">
    <property type="term" value="F:transition metal ion binding"/>
    <property type="evidence" value="ECO:0007669"/>
    <property type="project" value="InterPro"/>
</dbReference>
<dbReference type="SMART" id="SM00899">
    <property type="entry name" value="FeoA"/>
    <property type="match status" value="1"/>
</dbReference>
<keyword evidence="15" id="KW-1185">Reference proteome</keyword>
<dbReference type="InterPro" id="IPR007167">
    <property type="entry name" value="Fe-transptr_FeoA-like"/>
</dbReference>
<dbReference type="InterPro" id="IPR008988">
    <property type="entry name" value="Transcriptional_repressor_C"/>
</dbReference>
<evidence type="ECO:0000313" key="15">
    <source>
        <dbReference type="Proteomes" id="UP000030364"/>
    </source>
</evidence>
<dbReference type="AlphaFoldDB" id="A0A0A2WQM6"/>
<organism evidence="14 15">
    <name type="scientific">Thermus filiformis</name>
    <dbReference type="NCBI Taxonomy" id="276"/>
    <lineage>
        <taxon>Bacteria</taxon>
        <taxon>Thermotogati</taxon>
        <taxon>Deinococcota</taxon>
        <taxon>Deinococci</taxon>
        <taxon>Thermales</taxon>
        <taxon>Thermaceae</taxon>
        <taxon>Thermus</taxon>
    </lineage>
</organism>
<dbReference type="Gene3D" id="1.10.10.10">
    <property type="entry name" value="Winged helix-like DNA-binding domain superfamily/Winged helix DNA-binding domain"/>
    <property type="match status" value="1"/>
</dbReference>
<dbReference type="Pfam" id="PF04023">
    <property type="entry name" value="FeoA"/>
    <property type="match status" value="1"/>
</dbReference>
<dbReference type="SUPFAM" id="SSF47979">
    <property type="entry name" value="Iron-dependent repressor protein, dimerization domain"/>
    <property type="match status" value="1"/>
</dbReference>
<name>A0A0A2WQM6_THEFI</name>
<keyword evidence="4" id="KW-0963">Cytoplasm</keyword>
<dbReference type="Pfam" id="PF01325">
    <property type="entry name" value="Fe_dep_repress"/>
    <property type="match status" value="1"/>
</dbReference>
<comment type="subcellular location">
    <subcellularLocation>
        <location evidence="1">Cytoplasm</location>
    </subcellularLocation>
</comment>
<reference evidence="14 15" key="1">
    <citation type="journal article" date="2015" name="Genome Announc.">
        <title>Draft Genome Sequence of the Thermophile Thermus filiformis ATCC 43280, Producer of Carotenoid-(Di)glucoside-Branched Fatty Acid (Di)esters and Source of Hyperthermostable Enzymes of Biotechnological Interest.</title>
        <authorList>
            <person name="Mandelli F."/>
            <person name="Oliveira Ramires B."/>
            <person name="Couger M.B."/>
            <person name="Paixao D.A."/>
            <person name="Camilo C.M."/>
            <person name="Polikarpov I."/>
            <person name="Prade R."/>
            <person name="Riano-Pachon D.M."/>
            <person name="Squina F.M."/>
        </authorList>
    </citation>
    <scope>NUCLEOTIDE SEQUENCE [LARGE SCALE GENOMIC DNA]</scope>
    <source>
        <strain evidence="14 15">ATCC 43280</strain>
    </source>
</reference>
<dbReference type="SUPFAM" id="SSF50037">
    <property type="entry name" value="C-terminal domain of transcriptional repressors"/>
    <property type="match status" value="1"/>
</dbReference>
<keyword evidence="5" id="KW-0678">Repressor</keyword>
<dbReference type="InterPro" id="IPR036388">
    <property type="entry name" value="WH-like_DNA-bd_sf"/>
</dbReference>
<dbReference type="FunFam" id="1.10.60.10:FF:000004">
    <property type="entry name" value="DtxR family transcriptional regulator"/>
    <property type="match status" value="1"/>
</dbReference>
<dbReference type="OrthoDB" id="9791355at2"/>
<keyword evidence="7" id="KW-0805">Transcription regulation</keyword>
<dbReference type="GO" id="GO:0003700">
    <property type="term" value="F:DNA-binding transcription factor activity"/>
    <property type="evidence" value="ECO:0007669"/>
    <property type="project" value="InterPro"/>
</dbReference>
<evidence type="ECO:0000259" key="13">
    <source>
        <dbReference type="PROSITE" id="PS50944"/>
    </source>
</evidence>
<gene>
    <name evidence="14" type="ORF">THFILI_08280</name>
</gene>
<dbReference type="InterPro" id="IPR036390">
    <property type="entry name" value="WH_DNA-bd_sf"/>
</dbReference>
<dbReference type="PANTHER" id="PTHR33238:SF11">
    <property type="entry name" value="TRANSCRIPTIONAL REGULATOR MNTR"/>
    <property type="match status" value="1"/>
</dbReference>
<dbReference type="GO" id="GO:0003677">
    <property type="term" value="F:DNA binding"/>
    <property type="evidence" value="ECO:0007669"/>
    <property type="project" value="UniProtKB-KW"/>
</dbReference>
<evidence type="ECO:0000256" key="10">
    <source>
        <dbReference type="ARBA" id="ARBA00023163"/>
    </source>
</evidence>
<dbReference type="GO" id="GO:0005737">
    <property type="term" value="C:cytoplasm"/>
    <property type="evidence" value="ECO:0007669"/>
    <property type="project" value="UniProtKB-SubCell"/>
</dbReference>
<dbReference type="GO" id="GO:0046983">
    <property type="term" value="F:protein dimerization activity"/>
    <property type="evidence" value="ECO:0007669"/>
    <property type="project" value="InterPro"/>
</dbReference>
<evidence type="ECO:0000256" key="4">
    <source>
        <dbReference type="ARBA" id="ARBA00022490"/>
    </source>
</evidence>
<dbReference type="Proteomes" id="UP000030364">
    <property type="component" value="Unassembled WGS sequence"/>
</dbReference>